<reference evidence="2 3" key="1">
    <citation type="submission" date="2016-11" db="EMBL/GenBank/DDBJ databases">
        <authorList>
            <person name="Jaros S."/>
            <person name="Januszkiewicz K."/>
            <person name="Wedrychowicz H."/>
        </authorList>
    </citation>
    <scope>NUCLEOTIDE SEQUENCE [LARGE SCALE GENOMIC DNA]</scope>
    <source>
        <strain evidence="2 3">DSM 15929</strain>
    </source>
</reference>
<name>A0A1M6KJX8_9FIRM</name>
<dbReference type="AlphaFoldDB" id="A0A1M6KJX8"/>
<keyword evidence="1" id="KW-0812">Transmembrane</keyword>
<proteinExistence type="predicted"/>
<feature type="transmembrane region" description="Helical" evidence="1">
    <location>
        <begin position="21"/>
        <end position="42"/>
    </location>
</feature>
<dbReference type="Proteomes" id="UP000184386">
    <property type="component" value="Unassembled WGS sequence"/>
</dbReference>
<gene>
    <name evidence="2" type="ORF">SAMN02745136_00481</name>
</gene>
<evidence type="ECO:0000256" key="1">
    <source>
        <dbReference type="SAM" id="Phobius"/>
    </source>
</evidence>
<evidence type="ECO:0000313" key="3">
    <source>
        <dbReference type="Proteomes" id="UP000184386"/>
    </source>
</evidence>
<protein>
    <submittedName>
        <fullName evidence="2">Uncharacterized protein</fullName>
    </submittedName>
</protein>
<keyword evidence="3" id="KW-1185">Reference proteome</keyword>
<keyword evidence="1" id="KW-1133">Transmembrane helix</keyword>
<dbReference type="EMBL" id="FRAC01000006">
    <property type="protein sequence ID" value="SHJ59262.1"/>
    <property type="molecule type" value="Genomic_DNA"/>
</dbReference>
<organism evidence="2 3">
    <name type="scientific">Anaerocolumna jejuensis DSM 15929</name>
    <dbReference type="NCBI Taxonomy" id="1121322"/>
    <lineage>
        <taxon>Bacteria</taxon>
        <taxon>Bacillati</taxon>
        <taxon>Bacillota</taxon>
        <taxon>Clostridia</taxon>
        <taxon>Lachnospirales</taxon>
        <taxon>Lachnospiraceae</taxon>
        <taxon>Anaerocolumna</taxon>
    </lineage>
</organism>
<accession>A0A1M6KJX8</accession>
<keyword evidence="1" id="KW-0472">Membrane</keyword>
<sequence length="43" mass="5029">MKKLIKKIITAIDNLQIQPSTYYKFSIVFILLNTTITIVKLFI</sequence>
<evidence type="ECO:0000313" key="2">
    <source>
        <dbReference type="EMBL" id="SHJ59262.1"/>
    </source>
</evidence>